<feature type="domain" description="HTH araC/xylS-type" evidence="3">
    <location>
        <begin position="230"/>
        <end position="328"/>
    </location>
</feature>
<accession>A0A941EYA2</accession>
<name>A0A941EYA2_9BACT</name>
<evidence type="ECO:0000313" key="5">
    <source>
        <dbReference type="Proteomes" id="UP000679220"/>
    </source>
</evidence>
<evidence type="ECO:0000313" key="4">
    <source>
        <dbReference type="EMBL" id="MBR8534081.1"/>
    </source>
</evidence>
<dbReference type="PANTHER" id="PTHR47893">
    <property type="entry name" value="REGULATORY PROTEIN PCHR"/>
    <property type="match status" value="1"/>
</dbReference>
<gene>
    <name evidence="4" type="ORF">KDU71_00785</name>
</gene>
<dbReference type="GO" id="GO:0043565">
    <property type="term" value="F:sequence-specific DNA binding"/>
    <property type="evidence" value="ECO:0007669"/>
    <property type="project" value="InterPro"/>
</dbReference>
<dbReference type="EMBL" id="JAGTAR010000001">
    <property type="protein sequence ID" value="MBR8534081.1"/>
    <property type="molecule type" value="Genomic_DNA"/>
</dbReference>
<organism evidence="4 5">
    <name type="scientific">Carboxylicivirga sediminis</name>
    <dbReference type="NCBI Taxonomy" id="2006564"/>
    <lineage>
        <taxon>Bacteria</taxon>
        <taxon>Pseudomonadati</taxon>
        <taxon>Bacteroidota</taxon>
        <taxon>Bacteroidia</taxon>
        <taxon>Marinilabiliales</taxon>
        <taxon>Marinilabiliaceae</taxon>
        <taxon>Carboxylicivirga</taxon>
    </lineage>
</organism>
<reference evidence="4" key="1">
    <citation type="journal article" date="2018" name="Int. J. Syst. Evol. Microbiol.">
        <title>Carboxylicivirga sediminis sp. nov., isolated from coastal sediment.</title>
        <authorList>
            <person name="Wang F.Q."/>
            <person name="Ren L.H."/>
            <person name="Zou R.J."/>
            <person name="Sun Y.Z."/>
            <person name="Liu X.J."/>
            <person name="Jiang F."/>
            <person name="Liu L.J."/>
        </authorList>
    </citation>
    <scope>NUCLEOTIDE SEQUENCE</scope>
    <source>
        <strain evidence="4">JR1</strain>
    </source>
</reference>
<dbReference type="SUPFAM" id="SSF46689">
    <property type="entry name" value="Homeodomain-like"/>
    <property type="match status" value="2"/>
</dbReference>
<dbReference type="InterPro" id="IPR009057">
    <property type="entry name" value="Homeodomain-like_sf"/>
</dbReference>
<dbReference type="PANTHER" id="PTHR47893:SF1">
    <property type="entry name" value="REGULATORY PROTEIN PCHR"/>
    <property type="match status" value="1"/>
</dbReference>
<keyword evidence="5" id="KW-1185">Reference proteome</keyword>
<comment type="caution">
    <text evidence="4">The sequence shown here is derived from an EMBL/GenBank/DDBJ whole genome shotgun (WGS) entry which is preliminary data.</text>
</comment>
<dbReference type="PROSITE" id="PS01124">
    <property type="entry name" value="HTH_ARAC_FAMILY_2"/>
    <property type="match status" value="1"/>
</dbReference>
<proteinExistence type="predicted"/>
<keyword evidence="2" id="KW-0804">Transcription</keyword>
<evidence type="ECO:0000256" key="2">
    <source>
        <dbReference type="ARBA" id="ARBA00023163"/>
    </source>
</evidence>
<evidence type="ECO:0000259" key="3">
    <source>
        <dbReference type="PROSITE" id="PS01124"/>
    </source>
</evidence>
<reference evidence="4" key="2">
    <citation type="submission" date="2021-04" db="EMBL/GenBank/DDBJ databases">
        <authorList>
            <person name="Zhang T."/>
            <person name="Zhang Y."/>
            <person name="Lu D."/>
            <person name="Zuo D."/>
            <person name="Du Z."/>
        </authorList>
    </citation>
    <scope>NUCLEOTIDE SEQUENCE</scope>
    <source>
        <strain evidence="4">JR1</strain>
    </source>
</reference>
<evidence type="ECO:0000256" key="1">
    <source>
        <dbReference type="ARBA" id="ARBA00023015"/>
    </source>
</evidence>
<dbReference type="Gene3D" id="1.10.10.60">
    <property type="entry name" value="Homeodomain-like"/>
    <property type="match status" value="2"/>
</dbReference>
<dbReference type="SMART" id="SM00342">
    <property type="entry name" value="HTH_ARAC"/>
    <property type="match status" value="1"/>
</dbReference>
<dbReference type="RefSeq" id="WP_212187985.1">
    <property type="nucleotide sequence ID" value="NZ_JAGTAR010000001.1"/>
</dbReference>
<protein>
    <submittedName>
        <fullName evidence="4">Helix-turn-helix transcriptional regulator</fullName>
    </submittedName>
</protein>
<dbReference type="GO" id="GO:0003700">
    <property type="term" value="F:DNA-binding transcription factor activity"/>
    <property type="evidence" value="ECO:0007669"/>
    <property type="project" value="InterPro"/>
</dbReference>
<dbReference type="InterPro" id="IPR053142">
    <property type="entry name" value="PchR_regulatory_protein"/>
</dbReference>
<sequence length="328" mass="37822">MNNENTLHLKVKEGITSNYLDALQAKIGGTRVENRLDYHVGNSRLSISYYNLIPEFEVTLAQLDYHQKLIVEREPDDRADYFHFNMVNQGQIKQHIDNKEQYTEAGASNGVFIYNGLFPLKSFFPAKGNTQSMAFKFSKKAFDQLMPESLDLLNSLFPDAEPLAYHTAINSELAKELKDLFYYENTSYGRTPNVMSVGLKLFPILMQSLKTQLDKDELNGLHLEDYNRIVEVKDYLLANLNQIIKVENIAEMHHISLSKLKRDFKSLYDVSIYKFYTHAKMDEAYRRLKTGQYSVTEVGFDLGYSSLSKFSEMFKKVKGINPKDVVPL</sequence>
<keyword evidence="1" id="KW-0805">Transcription regulation</keyword>
<dbReference type="AlphaFoldDB" id="A0A941EYA2"/>
<dbReference type="InterPro" id="IPR018060">
    <property type="entry name" value="HTH_AraC"/>
</dbReference>
<dbReference type="Proteomes" id="UP000679220">
    <property type="component" value="Unassembled WGS sequence"/>
</dbReference>
<dbReference type="Pfam" id="PF12833">
    <property type="entry name" value="HTH_18"/>
    <property type="match status" value="1"/>
</dbReference>